<comment type="catalytic activity">
    <reaction evidence="8">
        <text>guanosine(26) in tRNA + 2 S-adenosyl-L-methionine = N(2)-dimethylguanosine(26) in tRNA + 2 S-adenosyl-L-homocysteine + 2 H(+)</text>
        <dbReference type="Rhea" id="RHEA:43140"/>
        <dbReference type="Rhea" id="RHEA-COMP:10359"/>
        <dbReference type="Rhea" id="RHEA-COMP:10360"/>
        <dbReference type="ChEBI" id="CHEBI:15378"/>
        <dbReference type="ChEBI" id="CHEBI:57856"/>
        <dbReference type="ChEBI" id="CHEBI:59789"/>
        <dbReference type="ChEBI" id="CHEBI:74269"/>
        <dbReference type="ChEBI" id="CHEBI:74513"/>
        <dbReference type="EC" id="2.1.1.216"/>
    </reaction>
</comment>
<dbReference type="GO" id="GO:0000049">
    <property type="term" value="F:tRNA binding"/>
    <property type="evidence" value="ECO:0007669"/>
    <property type="project" value="UniProtKB-UniRule"/>
</dbReference>
<keyword evidence="15" id="KW-1185">Reference proteome</keyword>
<evidence type="ECO:0000256" key="2">
    <source>
        <dbReference type="ARBA" id="ARBA00022603"/>
    </source>
</evidence>
<feature type="region of interest" description="Disordered" evidence="13">
    <location>
        <begin position="81"/>
        <end position="139"/>
    </location>
</feature>
<dbReference type="AlphaFoldDB" id="A0A9P4Z2T4"/>
<dbReference type="EC" id="2.1.1.216" evidence="7"/>
<evidence type="ECO:0000313" key="14">
    <source>
        <dbReference type="EMBL" id="KAF4126670.1"/>
    </source>
</evidence>
<dbReference type="FunFam" id="3.30.56.70:FF:000001">
    <property type="entry name" value="tRNA (guanine(26)-N(2))-dimethyltransferase"/>
    <property type="match status" value="1"/>
</dbReference>
<evidence type="ECO:0000256" key="12">
    <source>
        <dbReference type="PROSITE-ProRule" id="PRU00958"/>
    </source>
</evidence>
<evidence type="ECO:0000256" key="10">
    <source>
        <dbReference type="ARBA" id="ARBA00082896"/>
    </source>
</evidence>
<dbReference type="NCBIfam" id="TIGR00308">
    <property type="entry name" value="TRM1"/>
    <property type="match status" value="1"/>
</dbReference>
<evidence type="ECO:0000313" key="15">
    <source>
        <dbReference type="Proteomes" id="UP000749293"/>
    </source>
</evidence>
<comment type="similarity">
    <text evidence="12">Belongs to the class I-like SAM-binding methyltransferase superfamily. Trm1 family.</text>
</comment>
<protein>
    <recommendedName>
        <fullName evidence="7">tRNA (guanine(26)-N(2))-dimethyltransferase</fullName>
        <ecNumber evidence="7">2.1.1.216</ecNumber>
    </recommendedName>
    <alternativeName>
        <fullName evidence="10">tRNA 2,2-dimethylguanosine-26 methyltransferase</fullName>
    </alternativeName>
    <alternativeName>
        <fullName evidence="9">tRNA(guanine-26,N(2)-N(2)) methyltransferase</fullName>
    </alternativeName>
    <alternativeName>
        <fullName evidence="11">tRNA(m(2,2)G26)dimethyltransferase</fullName>
    </alternativeName>
</protein>
<feature type="compositionally biased region" description="Basic and acidic residues" evidence="13">
    <location>
        <begin position="572"/>
        <end position="622"/>
    </location>
</feature>
<accession>A0A9P4Z2T4</accession>
<dbReference type="EMBL" id="JAANYQ010000001">
    <property type="protein sequence ID" value="KAF4126670.1"/>
    <property type="molecule type" value="Genomic_DNA"/>
</dbReference>
<name>A0A9P4Z2T4_9HYPO</name>
<evidence type="ECO:0000256" key="3">
    <source>
        <dbReference type="ARBA" id="ARBA00022679"/>
    </source>
</evidence>
<evidence type="ECO:0000256" key="11">
    <source>
        <dbReference type="ARBA" id="ARBA00083299"/>
    </source>
</evidence>
<feature type="region of interest" description="Disordered" evidence="13">
    <location>
        <begin position="571"/>
        <end position="678"/>
    </location>
</feature>
<dbReference type="PROSITE" id="PS51626">
    <property type="entry name" value="SAM_MT_TRM1"/>
    <property type="match status" value="1"/>
</dbReference>
<dbReference type="GO" id="GO:0005634">
    <property type="term" value="C:nucleus"/>
    <property type="evidence" value="ECO:0007669"/>
    <property type="project" value="TreeGrafter"/>
</dbReference>
<dbReference type="InterPro" id="IPR002905">
    <property type="entry name" value="Trm1"/>
</dbReference>
<keyword evidence="4 12" id="KW-0949">S-adenosyl-L-methionine</keyword>
<evidence type="ECO:0000256" key="4">
    <source>
        <dbReference type="ARBA" id="ARBA00022691"/>
    </source>
</evidence>
<evidence type="ECO:0000256" key="7">
    <source>
        <dbReference type="ARBA" id="ARBA00039099"/>
    </source>
</evidence>
<dbReference type="InterPro" id="IPR042296">
    <property type="entry name" value="tRNA_met_Trm1_C"/>
</dbReference>
<gene>
    <name evidence="14" type="ORF">GMORB2_0406</name>
</gene>
<dbReference type="SUPFAM" id="SSF53335">
    <property type="entry name" value="S-adenosyl-L-methionine-dependent methyltransferases"/>
    <property type="match status" value="1"/>
</dbReference>
<dbReference type="Proteomes" id="UP000749293">
    <property type="component" value="Unassembled WGS sequence"/>
</dbReference>
<dbReference type="GeneID" id="55966636"/>
<dbReference type="GO" id="GO:0160104">
    <property type="term" value="F:tRNA (guanine(26)-N2)-dimethyltransferase activity"/>
    <property type="evidence" value="ECO:0007669"/>
    <property type="project" value="UniProtKB-EC"/>
</dbReference>
<feature type="compositionally biased region" description="Low complexity" evidence="13">
    <location>
        <begin position="99"/>
        <end position="118"/>
    </location>
</feature>
<comment type="caution">
    <text evidence="14">The sequence shown here is derived from an EMBL/GenBank/DDBJ whole genome shotgun (WGS) entry which is preliminary data.</text>
</comment>
<keyword evidence="5 12" id="KW-0819">tRNA processing</keyword>
<dbReference type="PANTHER" id="PTHR10631:SF3">
    <property type="entry name" value="TRNA (GUANINE(26)-N(2))-DIMETHYLTRANSFERASE"/>
    <property type="match status" value="1"/>
</dbReference>
<dbReference type="GO" id="GO:0002940">
    <property type="term" value="P:tRNA N2-guanine methylation"/>
    <property type="evidence" value="ECO:0007669"/>
    <property type="project" value="TreeGrafter"/>
</dbReference>
<evidence type="ECO:0000256" key="6">
    <source>
        <dbReference type="ARBA" id="ARBA00022884"/>
    </source>
</evidence>
<dbReference type="InterPro" id="IPR029063">
    <property type="entry name" value="SAM-dependent_MTases_sf"/>
</dbReference>
<organism evidence="14 15">
    <name type="scientific">Geosmithia morbida</name>
    <dbReference type="NCBI Taxonomy" id="1094350"/>
    <lineage>
        <taxon>Eukaryota</taxon>
        <taxon>Fungi</taxon>
        <taxon>Dikarya</taxon>
        <taxon>Ascomycota</taxon>
        <taxon>Pezizomycotina</taxon>
        <taxon>Sordariomycetes</taxon>
        <taxon>Hypocreomycetidae</taxon>
        <taxon>Hypocreales</taxon>
        <taxon>Bionectriaceae</taxon>
        <taxon>Geosmithia</taxon>
    </lineage>
</organism>
<reference evidence="14" key="1">
    <citation type="submission" date="2020-03" db="EMBL/GenBank/DDBJ databases">
        <title>Site-based positive gene gene selection in Geosmithia morbida across the United States reveals a broad range of putative effectors and factors for local host and environmental adapation.</title>
        <authorList>
            <person name="Onufrak A."/>
            <person name="Murdoch R.W."/>
            <person name="Gazis R."/>
            <person name="Huff M."/>
            <person name="Staton M."/>
            <person name="Klingeman W."/>
            <person name="Hadziabdic D."/>
        </authorList>
    </citation>
    <scope>NUCLEOTIDE SEQUENCE</scope>
    <source>
        <strain evidence="14">1262</strain>
    </source>
</reference>
<evidence type="ECO:0000256" key="5">
    <source>
        <dbReference type="ARBA" id="ARBA00022694"/>
    </source>
</evidence>
<dbReference type="OrthoDB" id="6349953at2759"/>
<feature type="compositionally biased region" description="Basic residues" evidence="13">
    <location>
        <begin position="82"/>
        <end position="92"/>
    </location>
</feature>
<proteinExistence type="inferred from homology"/>
<evidence type="ECO:0000256" key="13">
    <source>
        <dbReference type="SAM" id="MobiDB-lite"/>
    </source>
</evidence>
<dbReference type="CDD" id="cd02440">
    <property type="entry name" value="AdoMet_MTases"/>
    <property type="match status" value="1"/>
</dbReference>
<evidence type="ECO:0000256" key="8">
    <source>
        <dbReference type="ARBA" id="ARBA00051897"/>
    </source>
</evidence>
<dbReference type="Pfam" id="PF02005">
    <property type="entry name" value="TRM"/>
    <property type="match status" value="2"/>
</dbReference>
<feature type="compositionally biased region" description="Basic and acidic residues" evidence="13">
    <location>
        <begin position="631"/>
        <end position="648"/>
    </location>
</feature>
<dbReference type="RefSeq" id="XP_035325322.1">
    <property type="nucleotide sequence ID" value="XM_035462392.1"/>
</dbReference>
<keyword evidence="6 12" id="KW-0694">RNA-binding</keyword>
<evidence type="ECO:0000256" key="9">
    <source>
        <dbReference type="ARBA" id="ARBA00077143"/>
    </source>
</evidence>
<dbReference type="Gene3D" id="3.30.56.70">
    <property type="entry name" value="N2,N2-dimethylguanosine tRNA methyltransferase, C-terminal domain"/>
    <property type="match status" value="1"/>
</dbReference>
<keyword evidence="3 12" id="KW-0808">Transferase</keyword>
<sequence length="678" mass="74212">MAPADPVATGTVQKDGQEFRTVKEGKATILVPQGAKIGADKSEVQQVFYNPIQQFNRDLSVLAIKAYGEEALERKRAQYGLRKSKKSKKRKRAQEDEAGNNGDGSSAAAPQQEEPVAATTEQAPGQQQQQQQQEEEEEPCAPTFKILDALSASGLRALRYAHELPFVTQVTANDLSPSAANLIKTNVEHNGLAGKIQVNNDDALALMYRAIAEDLTNKDTRTGQPGKTNKFDVVDLDPYGTGAPFFDAAVQAVRDDGGLLCITCTDSAVWAGHSYCEKSFSLYGGTPVKGMHSHEVGLRLVLNSIASSAARYGLDIEPQLCMSIDFYTKFFVRVTRSPQNVKFLGAKTMVLYSCDHGCGAWQTQYLMKSKVAPNKKGSGNYYKHVMALGPTADQFCPHCGTKTHLNGPMYGGRIHSPDFVRRLLTMLPDADPAVYGTKQRLEGMLQTVLEENITTDDSLAPAEKVNPKEDAAAAIDPCPFYFVPSRLAGVISCASPPDGMVRGALAHLGYQVSRSHCRAGSIKTDAPWSTVWWIMTEWARQKAPVKVSKFKPAMPAWKILKDAGLLGGDEDTSAKAADDAKTEDATTEDVKAEDVKDGEDTKMAEDLEPQQKQEDATTHGKSLEVQADVPEQERELRKSLVFDDDLARRGQQTEGRRLVRYQANPEKNWGPMNRAKAH</sequence>
<evidence type="ECO:0000256" key="1">
    <source>
        <dbReference type="ARBA" id="ARBA00022555"/>
    </source>
</evidence>
<keyword evidence="1 12" id="KW-0820">tRNA-binding</keyword>
<dbReference type="PANTHER" id="PTHR10631">
    <property type="entry name" value="N 2 ,N 2 -DIMETHYLGUANOSINE TRNA METHYLTRANSFERASE"/>
    <property type="match status" value="1"/>
</dbReference>
<dbReference type="Gene3D" id="3.40.50.150">
    <property type="entry name" value="Vaccinia Virus protein VP39"/>
    <property type="match status" value="1"/>
</dbReference>
<keyword evidence="2 12" id="KW-0489">Methyltransferase</keyword>